<comment type="catalytic activity">
    <reaction evidence="10">
        <text>L-leucine + 2-oxoglutarate = 4-methyl-2-oxopentanoate + L-glutamate</text>
        <dbReference type="Rhea" id="RHEA:18321"/>
        <dbReference type="ChEBI" id="CHEBI:16810"/>
        <dbReference type="ChEBI" id="CHEBI:17865"/>
        <dbReference type="ChEBI" id="CHEBI:29985"/>
        <dbReference type="ChEBI" id="CHEBI:57427"/>
        <dbReference type="EC" id="2.6.1.42"/>
    </reaction>
</comment>
<dbReference type="EC" id="2.6.1.42" evidence="6"/>
<dbReference type="Proteomes" id="UP000253919">
    <property type="component" value="Unassembled WGS sequence"/>
</dbReference>
<comment type="cofactor">
    <cofactor evidence="1">
        <name>pyridoxal 5'-phosphate</name>
        <dbReference type="ChEBI" id="CHEBI:597326"/>
    </cofactor>
</comment>
<comment type="pathway">
    <text evidence="4">Amino-acid biosynthesis; L-leucine biosynthesis; L-leucine from 3-methyl-2-oxobutanoate: step 4/4.</text>
</comment>
<comment type="caution">
    <text evidence="11">The sequence shown here is derived from an EMBL/GenBank/DDBJ whole genome shotgun (WGS) entry which is preliminary data.</text>
</comment>
<dbReference type="PANTHER" id="PTHR42743:SF11">
    <property type="entry name" value="AMINODEOXYCHORISMATE LYASE"/>
    <property type="match status" value="1"/>
</dbReference>
<keyword evidence="12" id="KW-1185">Reference proteome</keyword>
<accession>A0A369QKW1</accession>
<keyword evidence="11" id="KW-0032">Aminotransferase</keyword>
<dbReference type="GO" id="GO:0008652">
    <property type="term" value="P:amino acid biosynthetic process"/>
    <property type="evidence" value="ECO:0007669"/>
    <property type="project" value="UniProtKB-ARBA"/>
</dbReference>
<dbReference type="FunFam" id="3.30.470.10:FF:000010">
    <property type="entry name" value="Branched-chain-amino-acid aminotransferase-like protein 1"/>
    <property type="match status" value="1"/>
</dbReference>
<protein>
    <recommendedName>
        <fullName evidence="6">branched-chain-amino-acid transaminase</fullName>
        <ecNumber evidence="6">2.6.1.42</ecNumber>
    </recommendedName>
</protein>
<dbReference type="InterPro" id="IPR001544">
    <property type="entry name" value="Aminotrans_IV"/>
</dbReference>
<dbReference type="GO" id="GO:0052655">
    <property type="term" value="F:L-valine-2-oxoglutarate transaminase activity"/>
    <property type="evidence" value="ECO:0007669"/>
    <property type="project" value="RHEA"/>
</dbReference>
<evidence type="ECO:0000256" key="10">
    <source>
        <dbReference type="ARBA" id="ARBA00049229"/>
    </source>
</evidence>
<keyword evidence="11" id="KW-0808">Transferase</keyword>
<evidence type="ECO:0000256" key="1">
    <source>
        <dbReference type="ARBA" id="ARBA00001933"/>
    </source>
</evidence>
<comment type="catalytic activity">
    <reaction evidence="9">
        <text>L-isoleucine + 2-oxoglutarate = (S)-3-methyl-2-oxopentanoate + L-glutamate</text>
        <dbReference type="Rhea" id="RHEA:24801"/>
        <dbReference type="ChEBI" id="CHEBI:16810"/>
        <dbReference type="ChEBI" id="CHEBI:29985"/>
        <dbReference type="ChEBI" id="CHEBI:35146"/>
        <dbReference type="ChEBI" id="CHEBI:58045"/>
        <dbReference type="EC" id="2.6.1.42"/>
    </reaction>
</comment>
<evidence type="ECO:0000256" key="2">
    <source>
        <dbReference type="ARBA" id="ARBA00004824"/>
    </source>
</evidence>
<dbReference type="RefSeq" id="WP_115372295.1">
    <property type="nucleotide sequence ID" value="NZ_QASA01000001.1"/>
</dbReference>
<dbReference type="InterPro" id="IPR036038">
    <property type="entry name" value="Aminotransferase-like"/>
</dbReference>
<evidence type="ECO:0000256" key="7">
    <source>
        <dbReference type="ARBA" id="ARBA00022898"/>
    </source>
</evidence>
<dbReference type="InterPro" id="IPR050571">
    <property type="entry name" value="Class-IV_PLP-Dep_Aminotrnsfr"/>
</dbReference>
<dbReference type="FunFam" id="3.20.10.10:FF:000002">
    <property type="entry name" value="D-alanine aminotransferase"/>
    <property type="match status" value="1"/>
</dbReference>
<dbReference type="Gene3D" id="3.20.10.10">
    <property type="entry name" value="D-amino Acid Aminotransferase, subunit A, domain 2"/>
    <property type="match status" value="1"/>
</dbReference>
<keyword evidence="7" id="KW-0663">Pyridoxal phosphate</keyword>
<reference evidence="11 12" key="1">
    <citation type="submission" date="2018-04" db="EMBL/GenBank/DDBJ databases">
        <title>Adhaeribacter sp. HMF7616 genome sequencing and assembly.</title>
        <authorList>
            <person name="Kang H."/>
            <person name="Kang J."/>
            <person name="Cha I."/>
            <person name="Kim H."/>
            <person name="Joh K."/>
        </authorList>
    </citation>
    <scope>NUCLEOTIDE SEQUENCE [LARGE SCALE GENOMIC DNA]</scope>
    <source>
        <strain evidence="11 12">HMF7616</strain>
    </source>
</reference>
<evidence type="ECO:0000256" key="9">
    <source>
        <dbReference type="ARBA" id="ARBA00048798"/>
    </source>
</evidence>
<dbReference type="Pfam" id="PF01063">
    <property type="entry name" value="Aminotran_4"/>
    <property type="match status" value="1"/>
</dbReference>
<dbReference type="OrthoDB" id="9804984at2"/>
<organism evidence="11 12">
    <name type="scientific">Adhaeribacter pallidiroseus</name>
    <dbReference type="NCBI Taxonomy" id="2072847"/>
    <lineage>
        <taxon>Bacteria</taxon>
        <taxon>Pseudomonadati</taxon>
        <taxon>Bacteroidota</taxon>
        <taxon>Cytophagia</taxon>
        <taxon>Cytophagales</taxon>
        <taxon>Hymenobacteraceae</taxon>
        <taxon>Adhaeribacter</taxon>
    </lineage>
</organism>
<dbReference type="PANTHER" id="PTHR42743">
    <property type="entry name" value="AMINO-ACID AMINOTRANSFERASE"/>
    <property type="match status" value="1"/>
</dbReference>
<dbReference type="Gene3D" id="3.30.470.10">
    <property type="match status" value="1"/>
</dbReference>
<evidence type="ECO:0000256" key="5">
    <source>
        <dbReference type="ARBA" id="ARBA00009320"/>
    </source>
</evidence>
<dbReference type="GO" id="GO:0052654">
    <property type="term" value="F:L-leucine-2-oxoglutarate transaminase activity"/>
    <property type="evidence" value="ECO:0007669"/>
    <property type="project" value="RHEA"/>
</dbReference>
<dbReference type="EMBL" id="QASA01000001">
    <property type="protein sequence ID" value="RDC62908.1"/>
    <property type="molecule type" value="Genomic_DNA"/>
</dbReference>
<evidence type="ECO:0000256" key="3">
    <source>
        <dbReference type="ARBA" id="ARBA00004931"/>
    </source>
</evidence>
<comment type="pathway">
    <text evidence="3">Amino-acid biosynthesis; L-valine biosynthesis; L-valine from pyruvate: step 4/4.</text>
</comment>
<proteinExistence type="inferred from homology"/>
<gene>
    <name evidence="11" type="ORF">AHMF7616_01507</name>
</gene>
<dbReference type="InterPro" id="IPR043131">
    <property type="entry name" value="BCAT-like_N"/>
</dbReference>
<sequence>MQQQYDSRNADIQVWVNGLCHRQEARVSVFDSAVQGGDAVWEGIRIYQGYAFLLEQHLDRLVESAHALAFAQVPDREEIKQSIFATLQANHMVDNAHIRLTLTRGEKITSGMDPRLNQAGCTLIVLAEHKPPVYDNATGIKLITSAIRRNSPQFLDSKIHHNNLLNNILAKIEANVAGADDAIMLDHLGFVAETNATNLFMVKHGTLYTPLPDACLPGLTRKLTLQLAQELQIPTREKNLSLTEFYNADEAFATGTMGELTPIQEIDGRRVINRQEGSVLTQLQTHFRTKISVYGVKLPF</sequence>
<dbReference type="SUPFAM" id="SSF56752">
    <property type="entry name" value="D-aminoacid aminotransferase-like PLP-dependent enzymes"/>
    <property type="match status" value="1"/>
</dbReference>
<evidence type="ECO:0000256" key="6">
    <source>
        <dbReference type="ARBA" id="ARBA00013053"/>
    </source>
</evidence>
<evidence type="ECO:0000313" key="12">
    <source>
        <dbReference type="Proteomes" id="UP000253919"/>
    </source>
</evidence>
<dbReference type="GO" id="GO:0052656">
    <property type="term" value="F:L-isoleucine-2-oxoglutarate transaminase activity"/>
    <property type="evidence" value="ECO:0007669"/>
    <property type="project" value="RHEA"/>
</dbReference>
<evidence type="ECO:0000256" key="8">
    <source>
        <dbReference type="ARBA" id="ARBA00048212"/>
    </source>
</evidence>
<dbReference type="GO" id="GO:0046394">
    <property type="term" value="P:carboxylic acid biosynthetic process"/>
    <property type="evidence" value="ECO:0007669"/>
    <property type="project" value="UniProtKB-ARBA"/>
</dbReference>
<evidence type="ECO:0000313" key="11">
    <source>
        <dbReference type="EMBL" id="RDC62908.1"/>
    </source>
</evidence>
<name>A0A369QKW1_9BACT</name>
<comment type="pathway">
    <text evidence="2">Amino-acid biosynthesis; L-isoleucine biosynthesis; L-isoleucine from 2-oxobutanoate: step 4/4.</text>
</comment>
<comment type="similarity">
    <text evidence="5">Belongs to the class-IV pyridoxal-phosphate-dependent aminotransferase family.</text>
</comment>
<dbReference type="InterPro" id="IPR043132">
    <property type="entry name" value="BCAT-like_C"/>
</dbReference>
<dbReference type="AlphaFoldDB" id="A0A369QKW1"/>
<comment type="catalytic activity">
    <reaction evidence="8">
        <text>L-valine + 2-oxoglutarate = 3-methyl-2-oxobutanoate + L-glutamate</text>
        <dbReference type="Rhea" id="RHEA:24813"/>
        <dbReference type="ChEBI" id="CHEBI:11851"/>
        <dbReference type="ChEBI" id="CHEBI:16810"/>
        <dbReference type="ChEBI" id="CHEBI:29985"/>
        <dbReference type="ChEBI" id="CHEBI:57762"/>
        <dbReference type="EC" id="2.6.1.42"/>
    </reaction>
</comment>
<evidence type="ECO:0000256" key="4">
    <source>
        <dbReference type="ARBA" id="ARBA00005072"/>
    </source>
</evidence>